<gene>
    <name evidence="2" type="ORF">SAMN04490194_1315</name>
</gene>
<dbReference type="Proteomes" id="UP000198985">
    <property type="component" value="Unassembled WGS sequence"/>
</dbReference>
<dbReference type="EMBL" id="FNTY01000002">
    <property type="protein sequence ID" value="SEE18921.1"/>
    <property type="molecule type" value="Genomic_DNA"/>
</dbReference>
<feature type="region of interest" description="Disordered" evidence="1">
    <location>
        <begin position="131"/>
        <end position="173"/>
    </location>
</feature>
<protein>
    <submittedName>
        <fullName evidence="2">Uncharacterized protein</fullName>
    </submittedName>
</protein>
<name>A0A1H5GTW6_9PSED</name>
<evidence type="ECO:0000313" key="3">
    <source>
        <dbReference type="Proteomes" id="UP000198985"/>
    </source>
</evidence>
<sequence length="198" mass="22043">MPCVLIASRKTYGFFRLCESFQIKNPNPVRFAPFSCPTQNPVGAGLLAMACQQRGCRLTHHRQQAGSYRWALPSKSRAKKKATEVAQNALRAHCIKKDLRFFPLVRILPDKKSKPREVRAFFMPHTKPCRSRLAGDGGSATRVSADTPSPDQAGSYRWALPSKSRAKKKGNRSCPKCLACSLHQERPTVFSACANPSR</sequence>
<reference evidence="2 3" key="1">
    <citation type="submission" date="2016-10" db="EMBL/GenBank/DDBJ databases">
        <authorList>
            <person name="de Groot N.N."/>
        </authorList>
    </citation>
    <scope>NUCLEOTIDE SEQUENCE [LARGE SCALE GENOMIC DNA]</scope>
    <source>
        <strain evidence="2 3">BS3662</strain>
    </source>
</reference>
<evidence type="ECO:0000313" key="2">
    <source>
        <dbReference type="EMBL" id="SEE18921.1"/>
    </source>
</evidence>
<dbReference type="AlphaFoldDB" id="A0A1H5GTW6"/>
<feature type="compositionally biased region" description="Polar residues" evidence="1">
    <location>
        <begin position="141"/>
        <end position="152"/>
    </location>
</feature>
<accession>A0A1H5GTW6</accession>
<organism evidence="2 3">
    <name type="scientific">Pseudomonas migulae</name>
    <dbReference type="NCBI Taxonomy" id="78543"/>
    <lineage>
        <taxon>Bacteria</taxon>
        <taxon>Pseudomonadati</taxon>
        <taxon>Pseudomonadota</taxon>
        <taxon>Gammaproteobacteria</taxon>
        <taxon>Pseudomonadales</taxon>
        <taxon>Pseudomonadaceae</taxon>
        <taxon>Pseudomonas</taxon>
    </lineage>
</organism>
<proteinExistence type="predicted"/>
<evidence type="ECO:0000256" key="1">
    <source>
        <dbReference type="SAM" id="MobiDB-lite"/>
    </source>
</evidence>